<name>A0A645A539_9ZZZZ</name>
<protein>
    <submittedName>
        <fullName evidence="2">Uncharacterized protein</fullName>
    </submittedName>
</protein>
<feature type="transmembrane region" description="Helical" evidence="1">
    <location>
        <begin position="24"/>
        <end position="49"/>
    </location>
</feature>
<dbReference type="InterPro" id="IPR002528">
    <property type="entry name" value="MATE_fam"/>
</dbReference>
<keyword evidence="1" id="KW-0812">Transmembrane</keyword>
<sequence>MFMYCNGVIVLTGEYMAEKNKNKLLNLPFIALTIILIIYLIIAAILYIIRPLSIAFFTNKPEIIERASSILLLVLFTSIAQPFFEVAKFNLQAVGKEKIALVITGVVNLLIFGVLIYLKQSSELNLKTILLLLSCNYLVLYIIFTLFYRLEINKTIH</sequence>
<comment type="caution">
    <text evidence="2">The sequence shown here is derived from an EMBL/GenBank/DDBJ whole genome shotgun (WGS) entry which is preliminary data.</text>
</comment>
<evidence type="ECO:0000256" key="1">
    <source>
        <dbReference type="SAM" id="Phobius"/>
    </source>
</evidence>
<organism evidence="2">
    <name type="scientific">bioreactor metagenome</name>
    <dbReference type="NCBI Taxonomy" id="1076179"/>
    <lineage>
        <taxon>unclassified sequences</taxon>
        <taxon>metagenomes</taxon>
        <taxon>ecological metagenomes</taxon>
    </lineage>
</organism>
<dbReference type="GO" id="GO:0016020">
    <property type="term" value="C:membrane"/>
    <property type="evidence" value="ECO:0007669"/>
    <property type="project" value="InterPro"/>
</dbReference>
<proteinExistence type="predicted"/>
<dbReference type="Pfam" id="PF01554">
    <property type="entry name" value="MatE"/>
    <property type="match status" value="1"/>
</dbReference>
<gene>
    <name evidence="2" type="ORF">SDC9_95044</name>
</gene>
<dbReference type="GO" id="GO:0015297">
    <property type="term" value="F:antiporter activity"/>
    <property type="evidence" value="ECO:0007669"/>
    <property type="project" value="InterPro"/>
</dbReference>
<feature type="transmembrane region" description="Helical" evidence="1">
    <location>
        <begin position="99"/>
        <end position="117"/>
    </location>
</feature>
<dbReference type="AlphaFoldDB" id="A0A645A539"/>
<dbReference type="GO" id="GO:0042910">
    <property type="term" value="F:xenobiotic transmembrane transporter activity"/>
    <property type="evidence" value="ECO:0007669"/>
    <property type="project" value="InterPro"/>
</dbReference>
<keyword evidence="1" id="KW-0472">Membrane</keyword>
<feature type="transmembrane region" description="Helical" evidence="1">
    <location>
        <begin position="69"/>
        <end position="87"/>
    </location>
</feature>
<reference evidence="2" key="1">
    <citation type="submission" date="2019-08" db="EMBL/GenBank/DDBJ databases">
        <authorList>
            <person name="Kucharzyk K."/>
            <person name="Murdoch R.W."/>
            <person name="Higgins S."/>
            <person name="Loffler F."/>
        </authorList>
    </citation>
    <scope>NUCLEOTIDE SEQUENCE</scope>
</reference>
<dbReference type="EMBL" id="VSSQ01012048">
    <property type="protein sequence ID" value="MPM48320.1"/>
    <property type="molecule type" value="Genomic_DNA"/>
</dbReference>
<keyword evidence="1" id="KW-1133">Transmembrane helix</keyword>
<evidence type="ECO:0000313" key="2">
    <source>
        <dbReference type="EMBL" id="MPM48320.1"/>
    </source>
</evidence>
<accession>A0A645A539</accession>
<feature type="transmembrane region" description="Helical" evidence="1">
    <location>
        <begin position="129"/>
        <end position="148"/>
    </location>
</feature>